<evidence type="ECO:0000256" key="1">
    <source>
        <dbReference type="SAM" id="MobiDB-lite"/>
    </source>
</evidence>
<dbReference type="InterPro" id="IPR036864">
    <property type="entry name" value="Zn2-C6_fun-type_DNA-bd_sf"/>
</dbReference>
<dbReference type="OrthoDB" id="2803503at2759"/>
<sequence>MSLSPTASTDYDHQHQPTSKRRRTSDFTVNNPYDPHNGMAGPADSPSSQATPQSVHIPKRGARACTACRKGKNRCEGEVRGPFYPLEPFLRLPPSRCCSQFGPPLRPARVSQAPCRRCQLSGTPCVFEKPEKKNVQAMSSGSVE</sequence>
<dbReference type="AlphaFoldDB" id="A0A2R6S677"/>
<gene>
    <name evidence="2" type="ORF">PHLCEN_2v269</name>
</gene>
<dbReference type="GO" id="GO:0000981">
    <property type="term" value="F:DNA-binding transcription factor activity, RNA polymerase II-specific"/>
    <property type="evidence" value="ECO:0007669"/>
    <property type="project" value="InterPro"/>
</dbReference>
<reference evidence="2 3" key="1">
    <citation type="submission" date="2018-02" db="EMBL/GenBank/DDBJ databases">
        <title>Genome sequence of the basidiomycete white-rot fungus Phlebia centrifuga.</title>
        <authorList>
            <person name="Granchi Z."/>
            <person name="Peng M."/>
            <person name="de Vries R.P."/>
            <person name="Hilden K."/>
            <person name="Makela M.R."/>
            <person name="Grigoriev I."/>
            <person name="Riley R."/>
        </authorList>
    </citation>
    <scope>NUCLEOTIDE SEQUENCE [LARGE SCALE GENOMIC DNA]</scope>
    <source>
        <strain evidence="2 3">FBCC195</strain>
    </source>
</reference>
<evidence type="ECO:0000313" key="3">
    <source>
        <dbReference type="Proteomes" id="UP000186601"/>
    </source>
</evidence>
<accession>A0A2R6S677</accession>
<feature type="region of interest" description="Disordered" evidence="1">
    <location>
        <begin position="1"/>
        <end position="59"/>
    </location>
</feature>
<name>A0A2R6S677_9APHY</name>
<dbReference type="GO" id="GO:0008270">
    <property type="term" value="F:zinc ion binding"/>
    <property type="evidence" value="ECO:0007669"/>
    <property type="project" value="InterPro"/>
</dbReference>
<feature type="compositionally biased region" description="Polar residues" evidence="1">
    <location>
        <begin position="45"/>
        <end position="54"/>
    </location>
</feature>
<comment type="caution">
    <text evidence="2">The sequence shown here is derived from an EMBL/GenBank/DDBJ whole genome shotgun (WGS) entry which is preliminary data.</text>
</comment>
<dbReference type="Proteomes" id="UP000186601">
    <property type="component" value="Unassembled WGS sequence"/>
</dbReference>
<evidence type="ECO:0008006" key="4">
    <source>
        <dbReference type="Google" id="ProtNLM"/>
    </source>
</evidence>
<dbReference type="EMBL" id="MLYV02000029">
    <property type="protein sequence ID" value="PSS37801.1"/>
    <property type="molecule type" value="Genomic_DNA"/>
</dbReference>
<dbReference type="SUPFAM" id="SSF57701">
    <property type="entry name" value="Zn2/Cys6 DNA-binding domain"/>
    <property type="match status" value="1"/>
</dbReference>
<organism evidence="2 3">
    <name type="scientific">Hermanssonia centrifuga</name>
    <dbReference type="NCBI Taxonomy" id="98765"/>
    <lineage>
        <taxon>Eukaryota</taxon>
        <taxon>Fungi</taxon>
        <taxon>Dikarya</taxon>
        <taxon>Basidiomycota</taxon>
        <taxon>Agaricomycotina</taxon>
        <taxon>Agaricomycetes</taxon>
        <taxon>Polyporales</taxon>
        <taxon>Meruliaceae</taxon>
        <taxon>Hermanssonia</taxon>
    </lineage>
</organism>
<dbReference type="STRING" id="98765.A0A2R6S677"/>
<proteinExistence type="predicted"/>
<evidence type="ECO:0000313" key="2">
    <source>
        <dbReference type="EMBL" id="PSS37801.1"/>
    </source>
</evidence>
<protein>
    <recommendedName>
        <fullName evidence="4">Zn(2)-C6 fungal-type domain-containing protein</fullName>
    </recommendedName>
</protein>
<keyword evidence="3" id="KW-1185">Reference proteome</keyword>
<dbReference type="Gene3D" id="4.10.240.10">
    <property type="entry name" value="Zn(2)-C6 fungal-type DNA-binding domain"/>
    <property type="match status" value="1"/>
</dbReference>